<evidence type="ECO:0000256" key="4">
    <source>
        <dbReference type="ARBA" id="ARBA00022561"/>
    </source>
</evidence>
<evidence type="ECO:0000256" key="6">
    <source>
        <dbReference type="SAM" id="MobiDB-lite"/>
    </source>
</evidence>
<dbReference type="InterPro" id="IPR016184">
    <property type="entry name" value="Capsid/spike_ssDNA_virus"/>
</dbReference>
<feature type="domain" description="Phospholipase A2-like" evidence="8">
    <location>
        <begin position="230"/>
        <end position="290"/>
    </location>
</feature>
<dbReference type="InterPro" id="IPR001403">
    <property type="entry name" value="Parvovirus_coat"/>
</dbReference>
<dbReference type="GO" id="GO:0005198">
    <property type="term" value="F:structural molecule activity"/>
    <property type="evidence" value="ECO:0007669"/>
    <property type="project" value="InterPro"/>
</dbReference>
<organism evidence="9">
    <name type="scientific">Tetraparvovirus ungulate4</name>
    <dbReference type="NCBI Taxonomy" id="3052774"/>
    <lineage>
        <taxon>Viruses</taxon>
        <taxon>Monodnaviria</taxon>
        <taxon>Shotokuvirae</taxon>
        <taxon>Cossaviricota</taxon>
        <taxon>Quintoviricetes</taxon>
        <taxon>Piccovirales</taxon>
        <taxon>Parvoviridae</taxon>
        <taxon>Parvovirinae</taxon>
        <taxon>Tetraparvovirus</taxon>
    </lineage>
</organism>
<evidence type="ECO:0000259" key="7">
    <source>
        <dbReference type="Pfam" id="PF00740"/>
    </source>
</evidence>
<comment type="similarity">
    <text evidence="2">Belongs to the parvoviridae capsid protein family.</text>
</comment>
<feature type="domain" description="Coat protein VP1/VP2 Parvovirus" evidence="7">
    <location>
        <begin position="389"/>
        <end position="889"/>
    </location>
</feature>
<evidence type="ECO:0000256" key="1">
    <source>
        <dbReference type="ARBA" id="ARBA00004328"/>
    </source>
</evidence>
<feature type="region of interest" description="Disordered" evidence="6">
    <location>
        <begin position="329"/>
        <end position="382"/>
    </location>
</feature>
<proteinExistence type="inferred from homology"/>
<evidence type="ECO:0000259" key="8">
    <source>
        <dbReference type="Pfam" id="PF08398"/>
    </source>
</evidence>
<sequence length="933" mass="102724">MSATDSFRPGGKMPLDSLMRQLTVSAGTEPSRSRWGLPGGYIADLTVGVQYEKAFTELARYARSLPLQLFPVKQLAEQLVKKRIGSSDIPFVMRVFMDLVRLLIMVAPEAVADRLRRATDGVREFFQEPSAHQLSRAPRLPVLYDLYRSAHEGKVPSKEEIDAFFNGMLTPFDSDQRPVVEHIHQHFLDIFHPPPVHGHGGGVDTSDSGTGTTPIGEPDLERPPEGRFLVPGYNYVGPGNPLDNGPAKGPVDEAAKHHDERYDEMLSHGDVPYIHGHGADRLMNREIEQAEAEGRLTDPVDRVLGNVIRALSQAKETLGDVADVQISQVLPPAPPGERPDQDSSDGPPSPKRARTGIPDVAVPPITEPAQTLPHTDPPPTATMASNPAGGAGGGVKVKAQWIGGTSFSDSVIITAHTRTSMLADRGGYVPVYQKGSHTDESQPVLGMKTPYSYIDVNAISAHLTPRDFQQLLDEYDEIRPKKLVIGISAIVIKDVRTNTTGTTVSDSASGGITIFADDAYEYPYVLGHNQDTLPGHLPGENYVLPQYGYLTRGREIEKLNDIIGIADHKTELYFLEHHDAQCLGSGDTWSLVYDFPADLPFRRLSTPNQTLYGRYNPIPDSRLAIMTGVDQDGKAVWTRPKGTDVGRLPLNHVPGPSLMMPTDTQLRNINFRTPVAIGNPQTSDRFSITPLVHQPWSVRTENTDNGNYTVHNYLGGVAYTRRLHEESYAGHQAVRDGTVVNPSRVVQTDTDLAAPHVGHTFFVPGHLRIAGEAQNTVYSAKMYQEPVFPLFPGAVCYPNPLSYDCQIWTKIPDTECHFLVQYPSLGGWGVANPPPMIFLKLISQPGPPPGGAHTVPQSNLNQYVIFHLHYSMEFEVKRRKRSRRHNPEKPAPFPTTASGRMSSALANDETNVDLGVYEVPEDQWLAENFSHKL</sequence>
<evidence type="ECO:0000256" key="3">
    <source>
        <dbReference type="ARBA" id="ARBA00022431"/>
    </source>
</evidence>
<keyword evidence="5" id="KW-0946">Virion</keyword>
<dbReference type="EMBL" id="MG365912">
    <property type="protein sequence ID" value="AZZ69394.1"/>
    <property type="molecule type" value="Genomic_DNA"/>
</dbReference>
<accession>A0A5K7R982</accession>
<dbReference type="Pfam" id="PF08398">
    <property type="entry name" value="Phospholip_A2_4"/>
    <property type="match status" value="1"/>
</dbReference>
<gene>
    <name evidence="9" type="primary">VP1</name>
</gene>
<evidence type="ECO:0000256" key="2">
    <source>
        <dbReference type="ARBA" id="ARBA00005398"/>
    </source>
</evidence>
<keyword evidence="3" id="KW-1140">T=1 icosahedral capsid protein</keyword>
<dbReference type="Gene3D" id="2.170.30.10">
    <property type="entry name" value="Parvovirus coat protein VP1/VP2"/>
    <property type="match status" value="1"/>
</dbReference>
<feature type="region of interest" description="Disordered" evidence="6">
    <location>
        <begin position="878"/>
        <end position="901"/>
    </location>
</feature>
<dbReference type="SUPFAM" id="SSF88645">
    <property type="entry name" value="ssDNA viruses"/>
    <property type="match status" value="1"/>
</dbReference>
<feature type="region of interest" description="Disordered" evidence="6">
    <location>
        <begin position="198"/>
        <end position="224"/>
    </location>
</feature>
<protein>
    <submittedName>
        <fullName evidence="9">Minor structural protein</fullName>
    </submittedName>
</protein>
<dbReference type="Pfam" id="PF00740">
    <property type="entry name" value="VP1_2"/>
    <property type="match status" value="1"/>
</dbReference>
<dbReference type="InterPro" id="IPR036952">
    <property type="entry name" value="VP1/VP2"/>
</dbReference>
<reference evidence="9" key="1">
    <citation type="submission" date="2017-10" db="EMBL/GenBank/DDBJ databases">
        <title>Ungulate tetraparvovirus 4 infection on the Qinghai-Tibetan Plateau of China.</title>
        <authorList>
            <person name="Yu S."/>
            <person name="Wang W."/>
            <person name="Cui Y."/>
            <person name="Zhou J."/>
            <person name="Ma J."/>
            <person name="Zhang Q."/>
            <person name="Xu G."/>
            <person name="Wang L."/>
            <person name="Fan J."/>
        </authorList>
    </citation>
    <scope>NUCLEOTIDE SEQUENCE</scope>
    <source>
        <strain evidence="9">CHN/GS/O-PARV-6</strain>
    </source>
</reference>
<feature type="compositionally biased region" description="Low complexity" evidence="6">
    <location>
        <begin position="204"/>
        <end position="213"/>
    </location>
</feature>
<keyword evidence="4" id="KW-0167">Capsid protein</keyword>
<name>A0A5K7R982_9VIRU</name>
<comment type="subcellular location">
    <subcellularLocation>
        <location evidence="1">Virion</location>
    </subcellularLocation>
</comment>
<dbReference type="GO" id="GO:0039615">
    <property type="term" value="C:T=1 icosahedral viral capsid"/>
    <property type="evidence" value="ECO:0007669"/>
    <property type="project" value="UniProtKB-KW"/>
</dbReference>
<dbReference type="InterPro" id="IPR013607">
    <property type="entry name" value="Phospholipase_A2-like"/>
</dbReference>
<evidence type="ECO:0000313" key="9">
    <source>
        <dbReference type="EMBL" id="AZZ69394.1"/>
    </source>
</evidence>
<evidence type="ECO:0000256" key="5">
    <source>
        <dbReference type="ARBA" id="ARBA00022844"/>
    </source>
</evidence>